<keyword evidence="3" id="KW-1185">Reference proteome</keyword>
<proteinExistence type="predicted"/>
<accession>A0A365U7P1</accession>
<gene>
    <name evidence="2" type="ORF">DRV85_11595</name>
</gene>
<feature type="domain" description="Amidohydrolase 3" evidence="1">
    <location>
        <begin position="172"/>
        <end position="376"/>
    </location>
</feature>
<dbReference type="PANTHER" id="PTHR32027">
    <property type="entry name" value="CYTOSINE DEAMINASE"/>
    <property type="match status" value="1"/>
</dbReference>
<dbReference type="InterPro" id="IPR052349">
    <property type="entry name" value="Metallo-hydrolase_Enzymes"/>
</dbReference>
<dbReference type="InterPro" id="IPR011059">
    <property type="entry name" value="Metal-dep_hydrolase_composite"/>
</dbReference>
<name>A0A365U7P1_9RHOB</name>
<dbReference type="InterPro" id="IPR032466">
    <property type="entry name" value="Metal_Hydrolase"/>
</dbReference>
<comment type="caution">
    <text evidence="2">The sequence shown here is derived from an EMBL/GenBank/DDBJ whole genome shotgun (WGS) entry which is preliminary data.</text>
</comment>
<sequence>MLDGVRIAGREGHWRLSAEGGRLALAPSQATGGGVVLPLMADAHVHLDKTYTSARMPGRPATLFDAIEMMGREALNWTESDLRARATLALGRAHAHGTGAMRSHVDWTTPGEPLAWGVLNDLAQDWRGRVELQLASLSPLDLLAEAGEEIARRVARDGGVLGAFVYRNEQLCEKVARVFDLAERHGLSLDFHVDEGLEPEARGLDAITEETGRRGFGGRVLCGHGCALSVRPEYERRAVLDQAGAAGLTLTVLPTTNMWLQDNRPGRTPRLRGLAPFIEARAAGVEILFASDNVRDGFYPHGDYDMADIFRAAVLGAQLEPEDWLGAVTTEAARWCGAVQSLEDGGPADFVWHDAADLDDLVSRPRAARQVWRHGRALEGATP</sequence>
<evidence type="ECO:0000259" key="1">
    <source>
        <dbReference type="Pfam" id="PF07969"/>
    </source>
</evidence>
<dbReference type="GO" id="GO:0035888">
    <property type="term" value="F:isoguanine deaminase activity"/>
    <property type="evidence" value="ECO:0007669"/>
    <property type="project" value="TreeGrafter"/>
</dbReference>
<dbReference type="GO" id="GO:0006209">
    <property type="term" value="P:cytosine catabolic process"/>
    <property type="evidence" value="ECO:0007669"/>
    <property type="project" value="TreeGrafter"/>
</dbReference>
<dbReference type="OrthoDB" id="9815027at2"/>
<evidence type="ECO:0000313" key="3">
    <source>
        <dbReference type="Proteomes" id="UP000253370"/>
    </source>
</evidence>
<dbReference type="PANTHER" id="PTHR32027:SF0">
    <property type="entry name" value="CYTOSINE DEAMINASE"/>
    <property type="match status" value="1"/>
</dbReference>
<dbReference type="EMBL" id="QNTQ01000010">
    <property type="protein sequence ID" value="RBI84735.1"/>
    <property type="molecule type" value="Genomic_DNA"/>
</dbReference>
<dbReference type="AlphaFoldDB" id="A0A365U7P1"/>
<dbReference type="InterPro" id="IPR013108">
    <property type="entry name" value="Amidohydro_3"/>
</dbReference>
<dbReference type="SUPFAM" id="SSF51556">
    <property type="entry name" value="Metallo-dependent hydrolases"/>
    <property type="match status" value="1"/>
</dbReference>
<dbReference type="Gene3D" id="2.30.40.10">
    <property type="entry name" value="Urease, subunit C, domain 1"/>
    <property type="match status" value="1"/>
</dbReference>
<dbReference type="Gene3D" id="3.20.20.140">
    <property type="entry name" value="Metal-dependent hydrolases"/>
    <property type="match status" value="1"/>
</dbReference>
<dbReference type="Pfam" id="PF07969">
    <property type="entry name" value="Amidohydro_3"/>
    <property type="match status" value="1"/>
</dbReference>
<dbReference type="GO" id="GO:0004131">
    <property type="term" value="F:cytosine deaminase activity"/>
    <property type="evidence" value="ECO:0007669"/>
    <property type="project" value="TreeGrafter"/>
</dbReference>
<organism evidence="2 3">
    <name type="scientific">Rhodosalinus halophilus</name>
    <dbReference type="NCBI Taxonomy" id="2259333"/>
    <lineage>
        <taxon>Bacteria</taxon>
        <taxon>Pseudomonadati</taxon>
        <taxon>Pseudomonadota</taxon>
        <taxon>Alphaproteobacteria</taxon>
        <taxon>Rhodobacterales</taxon>
        <taxon>Paracoccaceae</taxon>
        <taxon>Rhodosalinus</taxon>
    </lineage>
</organism>
<evidence type="ECO:0000313" key="2">
    <source>
        <dbReference type="EMBL" id="RBI84735.1"/>
    </source>
</evidence>
<reference evidence="2 3" key="1">
    <citation type="submission" date="2018-07" db="EMBL/GenBank/DDBJ databases">
        <title>Rhodosalinus sp. strain E84T genomic sequence and assembly.</title>
        <authorList>
            <person name="Liu Z.-W."/>
            <person name="Lu D.-C."/>
        </authorList>
    </citation>
    <scope>NUCLEOTIDE SEQUENCE [LARGE SCALE GENOMIC DNA]</scope>
    <source>
        <strain evidence="2 3">E84</strain>
    </source>
</reference>
<dbReference type="Proteomes" id="UP000253370">
    <property type="component" value="Unassembled WGS sequence"/>
</dbReference>
<keyword evidence="2" id="KW-0378">Hydrolase</keyword>
<protein>
    <submittedName>
        <fullName evidence="2">Amidohydrolase</fullName>
    </submittedName>
</protein>